<dbReference type="GO" id="GO:0005829">
    <property type="term" value="C:cytosol"/>
    <property type="evidence" value="ECO:0007669"/>
    <property type="project" value="TreeGrafter"/>
</dbReference>
<dbReference type="Proteomes" id="UP000050640">
    <property type="component" value="Unplaced"/>
</dbReference>
<dbReference type="InterPro" id="IPR002937">
    <property type="entry name" value="Amino_oxidase"/>
</dbReference>
<evidence type="ECO:0000313" key="2">
    <source>
        <dbReference type="Proteomes" id="UP000050640"/>
    </source>
</evidence>
<dbReference type="GO" id="GO:0008767">
    <property type="term" value="F:UDP-galactopyranose mutase activity"/>
    <property type="evidence" value="ECO:0007669"/>
    <property type="project" value="TreeGrafter"/>
</dbReference>
<dbReference type="STRING" id="1147741.A0A158Q826"/>
<dbReference type="Pfam" id="PF01593">
    <property type="entry name" value="Amino_oxidase"/>
    <property type="match status" value="1"/>
</dbReference>
<proteinExistence type="predicted"/>
<dbReference type="SUPFAM" id="SSF51971">
    <property type="entry name" value="Nucleotide-binding domain"/>
    <property type="match status" value="1"/>
</dbReference>
<evidence type="ECO:0000259" key="1">
    <source>
        <dbReference type="Pfam" id="PF01593"/>
    </source>
</evidence>
<evidence type="ECO:0000313" key="3">
    <source>
        <dbReference type="WBParaSite" id="EEL_0000621601-mRNA-1"/>
    </source>
</evidence>
<dbReference type="InterPro" id="IPR036188">
    <property type="entry name" value="FAD/NAD-bd_sf"/>
</dbReference>
<protein>
    <submittedName>
        <fullName evidence="3">Amino_oxidase domain-containing protein</fullName>
    </submittedName>
</protein>
<dbReference type="PANTHER" id="PTHR21197">
    <property type="entry name" value="UDP-GALACTOPYRANOSE MUTASE"/>
    <property type="match status" value="1"/>
</dbReference>
<dbReference type="GO" id="GO:0050660">
    <property type="term" value="F:flavin adenine dinucleotide binding"/>
    <property type="evidence" value="ECO:0007669"/>
    <property type="project" value="TreeGrafter"/>
</dbReference>
<reference evidence="3" key="1">
    <citation type="submission" date="2016-04" db="UniProtKB">
        <authorList>
            <consortium name="WormBaseParasite"/>
        </authorList>
    </citation>
    <scope>IDENTIFICATION</scope>
</reference>
<accession>A0A158Q826</accession>
<dbReference type="Gene3D" id="3.50.50.60">
    <property type="entry name" value="FAD/NAD(P)-binding domain"/>
    <property type="match status" value="1"/>
</dbReference>
<keyword evidence="2" id="KW-1185">Reference proteome</keyword>
<feature type="domain" description="Amine oxidase" evidence="1">
    <location>
        <begin position="12"/>
        <end position="74"/>
    </location>
</feature>
<dbReference type="PANTHER" id="PTHR21197:SF0">
    <property type="entry name" value="UDP-GALACTOPYRANOSE MUTASE"/>
    <property type="match status" value="1"/>
</dbReference>
<name>A0A158Q826_9BILA</name>
<organism evidence="2 3">
    <name type="scientific">Elaeophora elaphi</name>
    <dbReference type="NCBI Taxonomy" id="1147741"/>
    <lineage>
        <taxon>Eukaryota</taxon>
        <taxon>Metazoa</taxon>
        <taxon>Ecdysozoa</taxon>
        <taxon>Nematoda</taxon>
        <taxon>Chromadorea</taxon>
        <taxon>Rhabditida</taxon>
        <taxon>Spirurina</taxon>
        <taxon>Spiruromorpha</taxon>
        <taxon>Filarioidea</taxon>
        <taxon>Onchocercidae</taxon>
        <taxon>Elaeophora</taxon>
    </lineage>
</organism>
<dbReference type="AlphaFoldDB" id="A0A158Q826"/>
<dbReference type="GO" id="GO:0016491">
    <property type="term" value="F:oxidoreductase activity"/>
    <property type="evidence" value="ECO:0007669"/>
    <property type="project" value="InterPro"/>
</dbReference>
<sequence>MRIVVIGAAPTGLGAAYRFHQLQNNHVDTAKNAELIVLEKELSPGGLSRTIMDENGFFWDMGGHVTFDHNLPYYKEAICWAISDWNILTRNCQVDISYMFNEKGLHLVPYPVQYAVPMFPTNIKKKCLEDLRDRWEKSKESNPPRNFDEWVYKNFGPTLRNYFFKQYTQKVWTVKPNQMNSVWVGTRVAKMPHEKLEELCAMNEKHLQKVDLGWGPNARFMFPKRCGTGSIWKSMTNKLPSQWFRFGCELSKLITYENERHGKVKLNYDILINTGPIDQLIKHTKLCQELDLKYNKVFVIGIGLIKPMNRIAEQFTWLYFPESTVPFYRVTFLSRYGEMTPNNDKYWSVLCECARSISDNDVTEEEITEKTIESLIRKSIISREQIVSVFSVLLPYGYPIPTVNRDKELTRAHRILEKHEIYSRGRFGGWKYEVANQDHCFMQGKEIIDRVLLGEQETVYKNGLSASQG</sequence>
<dbReference type="WBParaSite" id="EEL_0000621601-mRNA-1">
    <property type="protein sequence ID" value="EEL_0000621601-mRNA-1"/>
    <property type="gene ID" value="EEL_0000621601"/>
</dbReference>